<evidence type="ECO:0000256" key="1">
    <source>
        <dbReference type="SAM" id="SignalP"/>
    </source>
</evidence>
<reference evidence="3" key="2">
    <citation type="submission" date="2015-08" db="UniProtKB">
        <authorList>
            <consortium name="WormBaseParasite"/>
        </authorList>
    </citation>
    <scope>IDENTIFICATION</scope>
</reference>
<dbReference type="AlphaFoldDB" id="A0A0K0FMV7"/>
<evidence type="ECO:0000313" key="3">
    <source>
        <dbReference type="WBParaSite" id="SVE_1033600.1"/>
    </source>
</evidence>
<dbReference type="WBParaSite" id="SVE_1033600.1">
    <property type="protein sequence ID" value="SVE_1033600.1"/>
    <property type="gene ID" value="SVE_1033600"/>
</dbReference>
<sequence length="158" mass="18947">MYYLFKIQYFVIFLLIIFVSCKNGGYQNFTRIELLLQCDYEPYRNAEVSIFKYKWYKNDEAIVFGITNYYGVVTFDIQKKLIKNSQLYVWINDKCKTERRKKLIYKRKMFIDPSYFTNIFSIKKNPIKDSLFGVIPLSEEPILGPFGYHILSMKVKNS</sequence>
<keyword evidence="1" id="KW-0732">Signal</keyword>
<dbReference type="Proteomes" id="UP000035680">
    <property type="component" value="Unassembled WGS sequence"/>
</dbReference>
<organism evidence="2 3">
    <name type="scientific">Strongyloides venezuelensis</name>
    <name type="common">Threadworm</name>
    <dbReference type="NCBI Taxonomy" id="75913"/>
    <lineage>
        <taxon>Eukaryota</taxon>
        <taxon>Metazoa</taxon>
        <taxon>Ecdysozoa</taxon>
        <taxon>Nematoda</taxon>
        <taxon>Chromadorea</taxon>
        <taxon>Rhabditida</taxon>
        <taxon>Tylenchina</taxon>
        <taxon>Panagrolaimomorpha</taxon>
        <taxon>Strongyloidoidea</taxon>
        <taxon>Strongyloididae</taxon>
        <taxon>Strongyloides</taxon>
    </lineage>
</organism>
<accession>A0A0K0FMV7</accession>
<dbReference type="PROSITE" id="PS51257">
    <property type="entry name" value="PROKAR_LIPOPROTEIN"/>
    <property type="match status" value="1"/>
</dbReference>
<feature type="chain" id="PRO_5005330189" evidence="1">
    <location>
        <begin position="22"/>
        <end position="158"/>
    </location>
</feature>
<evidence type="ECO:0000313" key="2">
    <source>
        <dbReference type="Proteomes" id="UP000035680"/>
    </source>
</evidence>
<protein>
    <submittedName>
        <fullName evidence="3">Lipoprotein</fullName>
    </submittedName>
</protein>
<name>A0A0K0FMV7_STRVS</name>
<feature type="signal peptide" evidence="1">
    <location>
        <begin position="1"/>
        <end position="21"/>
    </location>
</feature>
<keyword evidence="2" id="KW-1185">Reference proteome</keyword>
<reference evidence="2" key="1">
    <citation type="submission" date="2014-07" db="EMBL/GenBank/DDBJ databases">
        <authorList>
            <person name="Martin A.A"/>
            <person name="De Silva N."/>
        </authorList>
    </citation>
    <scope>NUCLEOTIDE SEQUENCE</scope>
</reference>
<proteinExistence type="predicted"/>